<evidence type="ECO:0000313" key="2">
    <source>
        <dbReference type="Proteomes" id="UP000041254"/>
    </source>
</evidence>
<protein>
    <submittedName>
        <fullName evidence="1">Uncharacterized protein</fullName>
    </submittedName>
</protein>
<proteinExistence type="predicted"/>
<dbReference type="VEuPathDB" id="CryptoDB:Vbra_17898"/>
<name>A0A0G4GIK8_VITBC</name>
<organism evidence="1 2">
    <name type="scientific">Vitrella brassicaformis (strain CCMP3155)</name>
    <dbReference type="NCBI Taxonomy" id="1169540"/>
    <lineage>
        <taxon>Eukaryota</taxon>
        <taxon>Sar</taxon>
        <taxon>Alveolata</taxon>
        <taxon>Colpodellida</taxon>
        <taxon>Vitrellaceae</taxon>
        <taxon>Vitrella</taxon>
    </lineage>
</organism>
<reference evidence="1 2" key="1">
    <citation type="submission" date="2014-11" db="EMBL/GenBank/DDBJ databases">
        <authorList>
            <person name="Zhu J."/>
            <person name="Qi W."/>
            <person name="Song R."/>
        </authorList>
    </citation>
    <scope>NUCLEOTIDE SEQUENCE [LARGE SCALE GENOMIC DNA]</scope>
</reference>
<dbReference type="EMBL" id="CDMY01000677">
    <property type="protein sequence ID" value="CEM29671.1"/>
    <property type="molecule type" value="Genomic_DNA"/>
</dbReference>
<gene>
    <name evidence="1" type="ORF">Vbra_17898</name>
</gene>
<dbReference type="AlphaFoldDB" id="A0A0G4GIK8"/>
<dbReference type="Proteomes" id="UP000041254">
    <property type="component" value="Unassembled WGS sequence"/>
</dbReference>
<sequence length="331" mass="36882">MAKRVCTEDALAASSAASHTSQSRFPDVLGEAGIVLADFTTAPDLYAFRRTSRAATHQLSANYLVQRISRCSPTSSRVRPADVQRVGSKAVLDGRADSLKQYSLFGHLLGQHEVIALRQIDGIEQLGETLVTVYTQQTLPVNHEFIGSFDPTDPVVRANNEVDYMSFRQLAITRFPSQERRMCYRSIRQGLYAQFRHMLRRAADLLTQAAIPWGRQIRLVRVDHGRRSGSIYLCGEGKDDTFAACVTLRSRDDRCCTIDLYTTETPQPHQEGPLRFPQTLQLARQLLGNDEQTLFGDLAIQVRAFGPLPRKVMALMAAGMTKAQAWATVAP</sequence>
<accession>A0A0G4GIK8</accession>
<dbReference type="InParanoid" id="A0A0G4GIK8"/>
<dbReference type="PhylomeDB" id="A0A0G4GIK8"/>
<keyword evidence="2" id="KW-1185">Reference proteome</keyword>
<evidence type="ECO:0000313" key="1">
    <source>
        <dbReference type="EMBL" id="CEM29671.1"/>
    </source>
</evidence>